<proteinExistence type="predicted"/>
<evidence type="ECO:0000313" key="1">
    <source>
        <dbReference type="EMBL" id="KAK5778496.1"/>
    </source>
</evidence>
<organism evidence="1 2">
    <name type="scientific">Arxiozyma heterogenica</name>
    <dbReference type="NCBI Taxonomy" id="278026"/>
    <lineage>
        <taxon>Eukaryota</taxon>
        <taxon>Fungi</taxon>
        <taxon>Dikarya</taxon>
        <taxon>Ascomycota</taxon>
        <taxon>Saccharomycotina</taxon>
        <taxon>Saccharomycetes</taxon>
        <taxon>Saccharomycetales</taxon>
        <taxon>Saccharomycetaceae</taxon>
        <taxon>Arxiozyma</taxon>
    </lineage>
</organism>
<sequence length="505" mass="58165">MSQSMIKPVIGSFLVKFDMKKGNTLVWSRNCELFQKKSSSSLAFKAMPSGIHDEINDTICFTATNSDNKSLYMGLSIFMQNSFELINSELQSKVDLQNKHMINRNKIKMFSFAIILDIKINEPNDNLSDIVNSNIQFYSNHLYSTLKLWLSQNNTDNAHNKSIPNTTILENFHNNYHQNPTIFTTKSISPAHDSIKQSFIDDVKYWLEELGPLLFILWKSILLNERILILNLSNEKVFKINALCNFIKLIPINQTLLSSFSSKSSTIPSNFLNLYTIGISDLDDMKNILCNPNQGYIACTNDSLLEFKTEIFDKLIKIESNMEIGMRISVTDNDNNVIRATPNDLRLSDYLFKLLNIQDEISKNNFKKYNTMTESISWAQFFWDELYLLMTAGYLKPSYQNIKIDLPNDKQRLPDGLNDTIISLLIDIFQAKNQGLHNSLETIILSKEFDELTDDTIYLHPSDLKALNLDCFSKQDFDFIIKLSKKWFNKNIEIAGFSDYLNIAC</sequence>
<protein>
    <recommendedName>
        <fullName evidence="3">DUF4484 domain-containing protein</fullName>
    </recommendedName>
</protein>
<dbReference type="Proteomes" id="UP001306508">
    <property type="component" value="Unassembled WGS sequence"/>
</dbReference>
<accession>A0AAN8A763</accession>
<dbReference type="InterPro" id="IPR053056">
    <property type="entry name" value="Lipid_Metab_Assoc_Protein"/>
</dbReference>
<dbReference type="PANTHER" id="PTHR28153:SF1">
    <property type="entry name" value="DUF4484 DOMAIN-CONTAINING PROTEIN"/>
    <property type="match status" value="1"/>
</dbReference>
<evidence type="ECO:0000313" key="2">
    <source>
        <dbReference type="Proteomes" id="UP001306508"/>
    </source>
</evidence>
<dbReference type="GO" id="GO:0005811">
    <property type="term" value="C:lipid droplet"/>
    <property type="evidence" value="ECO:0007669"/>
    <property type="project" value="TreeGrafter"/>
</dbReference>
<gene>
    <name evidence="1" type="ORF">RI543_004163</name>
</gene>
<name>A0AAN8A763_9SACH</name>
<dbReference type="InterPro" id="IPR018626">
    <property type="entry name" value="LCHN/Anr2"/>
</dbReference>
<evidence type="ECO:0008006" key="3">
    <source>
        <dbReference type="Google" id="ProtNLM"/>
    </source>
</evidence>
<keyword evidence="2" id="KW-1185">Reference proteome</keyword>
<dbReference type="PANTHER" id="PTHR28153">
    <property type="entry name" value="PROTEIN, PUTATIVE-RELATED"/>
    <property type="match status" value="1"/>
</dbReference>
<reference evidence="2" key="1">
    <citation type="submission" date="2023-07" db="EMBL/GenBank/DDBJ databases">
        <title>A draft genome of Kazachstania heterogenica Y-27499.</title>
        <authorList>
            <person name="Donic C."/>
            <person name="Kralova J.S."/>
            <person name="Fidel L."/>
            <person name="Ben-Dor S."/>
            <person name="Jung S."/>
        </authorList>
    </citation>
    <scope>NUCLEOTIDE SEQUENCE [LARGE SCALE GENOMIC DNA]</scope>
    <source>
        <strain evidence="2">Y27499</strain>
    </source>
</reference>
<dbReference type="Pfam" id="PF09804">
    <property type="entry name" value="DENND11"/>
    <property type="match status" value="1"/>
</dbReference>
<dbReference type="AlphaFoldDB" id="A0AAN8A763"/>
<dbReference type="EMBL" id="JAWIZZ010000053">
    <property type="protein sequence ID" value="KAK5778496.1"/>
    <property type="molecule type" value="Genomic_DNA"/>
</dbReference>
<comment type="caution">
    <text evidence="1">The sequence shown here is derived from an EMBL/GenBank/DDBJ whole genome shotgun (WGS) entry which is preliminary data.</text>
</comment>